<feature type="transmembrane region" description="Helical" evidence="1">
    <location>
        <begin position="257"/>
        <end position="280"/>
    </location>
</feature>
<dbReference type="GeneID" id="31928222"/>
<dbReference type="RefSeq" id="WP_007091408.1">
    <property type="nucleotide sequence ID" value="NZ_CP004388.1"/>
</dbReference>
<feature type="transmembrane region" description="Helical" evidence="1">
    <location>
        <begin position="73"/>
        <end position="97"/>
    </location>
</feature>
<evidence type="ECO:0000256" key="1">
    <source>
        <dbReference type="SAM" id="Phobius"/>
    </source>
</evidence>
<dbReference type="AlphaFoldDB" id="A0AB72UEG4"/>
<gene>
    <name evidence="2" type="ORF">TH3_12720</name>
</gene>
<sequence length="298" mass="32479">MNDAVTEGADDGHKEILFSHWVLWESCIVAWKNIYIVLVAGLIFTMTGTFELYVSTHNALAVANEETATFGPLVMMIFWGAQVAITSIALAILMYAVHSTVLDGASGWAVFAGDGKTKLKKLALRIFMALMVPLLVALLLQGLTALMGFKAGDRIHGGLGVIVFVGFAIFVVLSGVSLILLITWPASVIWSNYATLRQAYYRGKKVFWYVLGRNVMLLPAMMALQLLIAVIFLPIVTTVLGAKDKTDVALKFFSPGFAFSISALNSLLAVVWFVLLSVIISRALQIGDWRLRNSQSGT</sequence>
<dbReference type="KEGG" id="txi:TH3_12720"/>
<feature type="transmembrane region" description="Helical" evidence="1">
    <location>
        <begin position="126"/>
        <end position="149"/>
    </location>
</feature>
<keyword evidence="1" id="KW-0812">Transmembrane</keyword>
<feature type="transmembrane region" description="Helical" evidence="1">
    <location>
        <begin position="161"/>
        <end position="194"/>
    </location>
</feature>
<feature type="transmembrane region" description="Helical" evidence="1">
    <location>
        <begin position="215"/>
        <end position="237"/>
    </location>
</feature>
<reference evidence="2 3" key="1">
    <citation type="journal article" date="2012" name="J. Bacteriol.">
        <title>Genome sequence of Thalassospira xiamenensis type strain M-5.</title>
        <authorList>
            <person name="Lai Q."/>
            <person name="Shao Z."/>
        </authorList>
    </citation>
    <scope>NUCLEOTIDE SEQUENCE [LARGE SCALE GENOMIC DNA]</scope>
    <source>
        <strain evidence="2 3">M-5</strain>
    </source>
</reference>
<dbReference type="Proteomes" id="UP000007127">
    <property type="component" value="Chromosome"/>
</dbReference>
<feature type="transmembrane region" description="Helical" evidence="1">
    <location>
        <begin position="34"/>
        <end position="53"/>
    </location>
</feature>
<protein>
    <recommendedName>
        <fullName evidence="4">Glycerophosphoryl diester phosphodiesterase membrane domain-containing protein</fullName>
    </recommendedName>
</protein>
<proteinExistence type="predicted"/>
<evidence type="ECO:0008006" key="4">
    <source>
        <dbReference type="Google" id="ProtNLM"/>
    </source>
</evidence>
<evidence type="ECO:0000313" key="2">
    <source>
        <dbReference type="EMBL" id="AJD52660.1"/>
    </source>
</evidence>
<organism evidence="2 3">
    <name type="scientific">Thalassospira xiamenensis M-5 = DSM 17429</name>
    <dbReference type="NCBI Taxonomy" id="1123366"/>
    <lineage>
        <taxon>Bacteria</taxon>
        <taxon>Pseudomonadati</taxon>
        <taxon>Pseudomonadota</taxon>
        <taxon>Alphaproteobacteria</taxon>
        <taxon>Rhodospirillales</taxon>
        <taxon>Thalassospiraceae</taxon>
        <taxon>Thalassospira</taxon>
    </lineage>
</organism>
<keyword evidence="1" id="KW-0472">Membrane</keyword>
<accession>A0AB72UEG4</accession>
<dbReference type="EMBL" id="CP004388">
    <property type="protein sequence ID" value="AJD52660.1"/>
    <property type="molecule type" value="Genomic_DNA"/>
</dbReference>
<name>A0AB72UEG4_9PROT</name>
<keyword evidence="1" id="KW-1133">Transmembrane helix</keyword>
<evidence type="ECO:0000313" key="3">
    <source>
        <dbReference type="Proteomes" id="UP000007127"/>
    </source>
</evidence>